<dbReference type="AlphaFoldDB" id="A0AAW5K0K6"/>
<dbReference type="SUPFAM" id="SSF53706">
    <property type="entry name" value="Formate dehydrogenase/DMSO reductase, domains 1-3"/>
    <property type="match status" value="1"/>
</dbReference>
<reference evidence="5 6" key="1">
    <citation type="submission" date="2022-06" db="EMBL/GenBank/DDBJ databases">
        <title>Isolation of gut microbiota from human fecal samples.</title>
        <authorList>
            <person name="Pamer E.G."/>
            <person name="Barat B."/>
            <person name="Waligurski E."/>
            <person name="Medina S."/>
            <person name="Paddock L."/>
            <person name="Mostad J."/>
        </authorList>
    </citation>
    <scope>NUCLEOTIDE SEQUENCE [LARGE SCALE GENOMIC DNA]</scope>
    <source>
        <strain evidence="5 6">DFI.9.90</strain>
    </source>
</reference>
<dbReference type="Gene3D" id="3.40.228.10">
    <property type="entry name" value="Dimethylsulfoxide Reductase, domain 2"/>
    <property type="match status" value="1"/>
</dbReference>
<dbReference type="PANTHER" id="PTHR43742">
    <property type="entry name" value="TRIMETHYLAMINE-N-OXIDE REDUCTASE"/>
    <property type="match status" value="1"/>
</dbReference>
<evidence type="ECO:0000259" key="4">
    <source>
        <dbReference type="SMART" id="SM00926"/>
    </source>
</evidence>
<dbReference type="Pfam" id="PF04879">
    <property type="entry name" value="Molybdop_Fe4S4"/>
    <property type="match status" value="1"/>
</dbReference>
<evidence type="ECO:0000313" key="5">
    <source>
        <dbReference type="EMBL" id="MCQ4813497.1"/>
    </source>
</evidence>
<dbReference type="GO" id="GO:0046872">
    <property type="term" value="F:metal ion binding"/>
    <property type="evidence" value="ECO:0007669"/>
    <property type="project" value="UniProtKB-KW"/>
</dbReference>
<sequence length="633" mass="69409">MERHSITDGWKTTACPYDCPGTCSMLARVRDGKVELRANPANRRSRFLCAKGLRFAKRIEDPRRLLHPRRRRGSDWVDISWDEALYLWAEKISGAVKRYGPLSVMSFASAGSMTFSKQLIPAFYGALGGFTATKGSLCSSIGSAGLKESTCGFGVPYVPPEDISTAGGALLWGRNSSHTQPQLTPCLEALRRGGGETACVEVRLSATAARCDRFWRIAPGGDWALAAWLCRRLVEEEKDSSGWRARAVNPGAFLNTLAGMDKERLLIQAGLSEDAAEEIYRWLLAHSPTTHIPAYGAQRYLHGDMQFRWIFALAVLCGGFSNARAGLSFSKDEGAVFPEGLFEASSNVRRFGVTTWPAELMRAEPPVRVLNIYCANPAQQSPDTRLVEAAIGSVDFKVCSEVFMTRTAELCDLVLPASIFLEEEDWIGGYGHSYVSHNERVAAPRGECRSDWEAYGALARRLGLDLDMEALFSRMNMAVAADKRLREVSKNLYLWDEPCYWRLPASRALLPEAAPRPLKIPAGCLRLVTVHSDLYINGQNVDAPAKCLEAVINLPENFCLARGIAEGDRLNVASVNGAEIIMRAALDRTLAADTAWAMQGLPGLNALTAAQEAPGRGAPYAECFVKIEKLSSM</sequence>
<keyword evidence="6" id="KW-1185">Reference proteome</keyword>
<evidence type="ECO:0000256" key="2">
    <source>
        <dbReference type="ARBA" id="ARBA00023004"/>
    </source>
</evidence>
<dbReference type="PANTHER" id="PTHR43742:SF6">
    <property type="entry name" value="OXIDOREDUCTASE YYAE-RELATED"/>
    <property type="match status" value="1"/>
</dbReference>
<gene>
    <name evidence="5" type="ORF">NE630_03545</name>
</gene>
<dbReference type="InterPro" id="IPR050612">
    <property type="entry name" value="Prok_Mopterin_Oxidored"/>
</dbReference>
<dbReference type="RefSeq" id="WP_008711158.1">
    <property type="nucleotide sequence ID" value="NZ_CABKQM010000007.1"/>
</dbReference>
<keyword evidence="2" id="KW-0408">Iron</keyword>
<keyword evidence="3" id="KW-0411">Iron-sulfur</keyword>
<dbReference type="Gene3D" id="3.30.2070.10">
    <property type="entry name" value="Formate dehydrogenase/DMSO reductase"/>
    <property type="match status" value="1"/>
</dbReference>
<dbReference type="InterPro" id="IPR009010">
    <property type="entry name" value="Asp_de-COase-like_dom_sf"/>
</dbReference>
<comment type="caution">
    <text evidence="5">The sequence shown here is derived from an EMBL/GenBank/DDBJ whole genome shotgun (WGS) entry which is preliminary data.</text>
</comment>
<dbReference type="Pfam" id="PF00384">
    <property type="entry name" value="Molybdopterin"/>
    <property type="match status" value="1"/>
</dbReference>
<dbReference type="InterPro" id="IPR006963">
    <property type="entry name" value="Mopterin_OxRdtase_4Fe-4S_dom"/>
</dbReference>
<dbReference type="Proteomes" id="UP001205919">
    <property type="component" value="Unassembled WGS sequence"/>
</dbReference>
<dbReference type="InterPro" id="IPR006656">
    <property type="entry name" value="Mopterin_OxRdtase"/>
</dbReference>
<dbReference type="GO" id="GO:0051536">
    <property type="term" value="F:iron-sulfur cluster binding"/>
    <property type="evidence" value="ECO:0007669"/>
    <property type="project" value="UniProtKB-KW"/>
</dbReference>
<dbReference type="Gene3D" id="2.20.25.90">
    <property type="entry name" value="ADC-like domains"/>
    <property type="match status" value="1"/>
</dbReference>
<name>A0AAW5K0K6_9BACT</name>
<dbReference type="EMBL" id="JANFYT010000006">
    <property type="protein sequence ID" value="MCQ4813497.1"/>
    <property type="molecule type" value="Genomic_DNA"/>
</dbReference>
<accession>A0AAW5K0K6</accession>
<dbReference type="GO" id="GO:0016491">
    <property type="term" value="F:oxidoreductase activity"/>
    <property type="evidence" value="ECO:0007669"/>
    <property type="project" value="InterPro"/>
</dbReference>
<proteinExistence type="predicted"/>
<dbReference type="Gene3D" id="3.40.50.740">
    <property type="match status" value="1"/>
</dbReference>
<evidence type="ECO:0000256" key="1">
    <source>
        <dbReference type="ARBA" id="ARBA00022723"/>
    </source>
</evidence>
<dbReference type="SMART" id="SM00926">
    <property type="entry name" value="Molybdop_Fe4S4"/>
    <property type="match status" value="1"/>
</dbReference>
<organism evidence="5 6">
    <name type="scientific">Cloacibacillus evryensis</name>
    <dbReference type="NCBI Taxonomy" id="508460"/>
    <lineage>
        <taxon>Bacteria</taxon>
        <taxon>Thermotogati</taxon>
        <taxon>Synergistota</taxon>
        <taxon>Synergistia</taxon>
        <taxon>Synergistales</taxon>
        <taxon>Synergistaceae</taxon>
        <taxon>Cloacibacillus</taxon>
    </lineage>
</organism>
<keyword evidence="1" id="KW-0479">Metal-binding</keyword>
<evidence type="ECO:0000256" key="3">
    <source>
        <dbReference type="ARBA" id="ARBA00023014"/>
    </source>
</evidence>
<protein>
    <submittedName>
        <fullName evidence="5">Molybdopterin-dependent oxidoreductase</fullName>
    </submittedName>
</protein>
<dbReference type="SUPFAM" id="SSF50692">
    <property type="entry name" value="ADC-like"/>
    <property type="match status" value="1"/>
</dbReference>
<feature type="domain" description="4Fe-4S Mo/W bis-MGD-type" evidence="4">
    <location>
        <begin position="8"/>
        <end position="61"/>
    </location>
</feature>
<evidence type="ECO:0000313" key="6">
    <source>
        <dbReference type="Proteomes" id="UP001205919"/>
    </source>
</evidence>